<dbReference type="InterPro" id="IPR011701">
    <property type="entry name" value="MFS"/>
</dbReference>
<dbReference type="GO" id="GO:0005886">
    <property type="term" value="C:plasma membrane"/>
    <property type="evidence" value="ECO:0007669"/>
    <property type="project" value="TreeGrafter"/>
</dbReference>
<feature type="compositionally biased region" description="Polar residues" evidence="5">
    <location>
        <begin position="494"/>
        <end position="506"/>
    </location>
</feature>
<feature type="transmembrane region" description="Helical" evidence="6">
    <location>
        <begin position="146"/>
        <end position="165"/>
    </location>
</feature>
<accession>A0A9P1MBM5</accession>
<keyword evidence="4 6" id="KW-0472">Membrane</keyword>
<comment type="caution">
    <text evidence="7">The sequence shown here is derived from an EMBL/GenBank/DDBJ whole genome shotgun (WGS) entry which is preliminary data.</text>
</comment>
<feature type="region of interest" description="Disordered" evidence="5">
    <location>
        <begin position="493"/>
        <end position="534"/>
    </location>
</feature>
<evidence type="ECO:0008006" key="9">
    <source>
        <dbReference type="Google" id="ProtNLM"/>
    </source>
</evidence>
<feature type="transmembrane region" description="Helical" evidence="6">
    <location>
        <begin position="96"/>
        <end position="116"/>
    </location>
</feature>
<feature type="transmembrane region" description="Helical" evidence="6">
    <location>
        <begin position="254"/>
        <end position="272"/>
    </location>
</feature>
<evidence type="ECO:0000256" key="5">
    <source>
        <dbReference type="SAM" id="MobiDB-lite"/>
    </source>
</evidence>
<dbReference type="Pfam" id="PF07690">
    <property type="entry name" value="MFS_1"/>
    <property type="match status" value="1"/>
</dbReference>
<feature type="transmembrane region" description="Helical" evidence="6">
    <location>
        <begin position="278"/>
        <end position="297"/>
    </location>
</feature>
<dbReference type="PANTHER" id="PTHR23501:SF198">
    <property type="entry name" value="AZOLE RESISTANCE PROTEIN 1-RELATED"/>
    <property type="match status" value="1"/>
</dbReference>
<keyword evidence="8" id="KW-1185">Reference proteome</keyword>
<dbReference type="PANTHER" id="PTHR23501">
    <property type="entry name" value="MAJOR FACILITATOR SUPERFAMILY"/>
    <property type="match status" value="1"/>
</dbReference>
<dbReference type="Proteomes" id="UP000838763">
    <property type="component" value="Unassembled WGS sequence"/>
</dbReference>
<feature type="transmembrane region" description="Helical" evidence="6">
    <location>
        <begin position="69"/>
        <end position="89"/>
    </location>
</feature>
<feature type="transmembrane region" description="Helical" evidence="6">
    <location>
        <begin position="177"/>
        <end position="197"/>
    </location>
</feature>
<evidence type="ECO:0000256" key="3">
    <source>
        <dbReference type="ARBA" id="ARBA00022989"/>
    </source>
</evidence>
<feature type="compositionally biased region" description="Acidic residues" evidence="5">
    <location>
        <begin position="511"/>
        <end position="527"/>
    </location>
</feature>
<name>A0A9P1MBM5_9PEZI</name>
<feature type="transmembrane region" description="Helical" evidence="6">
    <location>
        <begin position="217"/>
        <end position="242"/>
    </location>
</feature>
<sequence>MHRSQITMFFQERKDGSSKESTTVEEQTLTLRKRVRHDGEASDLVRSLTVVGLALAVLIVGVHAHYLDLLLLIEGLAIALGPVVGGAIVSNVDWRWCFWVSMPVIGLACIFTIFPLNLPPPPPADVDVLVPTRKPTAKEKVQQADIFGGFLIIACLICLLLALQWGGERYEWNDVRIIILFIASGACFAYIVIHQMWKGEAAILPVKLCRSPHFTAYLIICIGMGAAFTTILYFMPTWFIMVKSLSPVATGVRMLSLTASSALVAMILARAAKAWSRIPPFAIVALALYAAGGPLLFTLDLDAPTWEPLVYLGLFGAGAGTFWRLAVLGAQYTGGPSDAGHAISSVTAFGALGGCLSIFACQRAFMDKLLHALDQPDDLVRDTQVRSFPDLLAQASPEQRERALATIYQNMKYISLVAVCLCVIPSMVLPFMRWSSFGWPPYKKTRGGAEPVDGMESGMLTASEVSTPSPSDLSSGSEYGIVARSEVTLWTEATAGSHTTAVSESEGTVGDGDERDFGSDGEFDEGSDWNFDEK</sequence>
<feature type="transmembrane region" description="Helical" evidence="6">
    <location>
        <begin position="342"/>
        <end position="361"/>
    </location>
</feature>
<gene>
    <name evidence="7" type="ORF">PPNO1_LOCUS6628</name>
</gene>
<comment type="subcellular location">
    <subcellularLocation>
        <location evidence="1">Membrane</location>
        <topology evidence="1">Multi-pass membrane protein</topology>
    </subcellularLocation>
</comment>
<keyword evidence="2 6" id="KW-0812">Transmembrane</keyword>
<feature type="transmembrane region" description="Helical" evidence="6">
    <location>
        <begin position="309"/>
        <end position="330"/>
    </location>
</feature>
<evidence type="ECO:0000313" key="8">
    <source>
        <dbReference type="Proteomes" id="UP000838763"/>
    </source>
</evidence>
<feature type="transmembrane region" description="Helical" evidence="6">
    <location>
        <begin position="413"/>
        <end position="432"/>
    </location>
</feature>
<dbReference type="EMBL" id="CALLCH030000015">
    <property type="protein sequence ID" value="CAI4216985.1"/>
    <property type="molecule type" value="Genomic_DNA"/>
</dbReference>
<evidence type="ECO:0000256" key="6">
    <source>
        <dbReference type="SAM" id="Phobius"/>
    </source>
</evidence>
<organism evidence="7 8">
    <name type="scientific">Parascedosporium putredinis</name>
    <dbReference type="NCBI Taxonomy" id="1442378"/>
    <lineage>
        <taxon>Eukaryota</taxon>
        <taxon>Fungi</taxon>
        <taxon>Dikarya</taxon>
        <taxon>Ascomycota</taxon>
        <taxon>Pezizomycotina</taxon>
        <taxon>Sordariomycetes</taxon>
        <taxon>Hypocreomycetidae</taxon>
        <taxon>Microascales</taxon>
        <taxon>Microascaceae</taxon>
        <taxon>Parascedosporium</taxon>
    </lineage>
</organism>
<feature type="transmembrane region" description="Helical" evidence="6">
    <location>
        <begin position="44"/>
        <end position="63"/>
    </location>
</feature>
<proteinExistence type="predicted"/>
<reference evidence="7" key="1">
    <citation type="submission" date="2022-11" db="EMBL/GenBank/DDBJ databases">
        <authorList>
            <person name="Scott C."/>
            <person name="Bruce N."/>
        </authorList>
    </citation>
    <scope>NUCLEOTIDE SEQUENCE</scope>
</reference>
<dbReference type="OrthoDB" id="10021397at2759"/>
<evidence type="ECO:0000313" key="7">
    <source>
        <dbReference type="EMBL" id="CAI4216985.1"/>
    </source>
</evidence>
<protein>
    <recommendedName>
        <fullName evidence="9">Major facilitator superfamily transporter</fullName>
    </recommendedName>
</protein>
<evidence type="ECO:0000256" key="2">
    <source>
        <dbReference type="ARBA" id="ARBA00022692"/>
    </source>
</evidence>
<dbReference type="GO" id="GO:0022857">
    <property type="term" value="F:transmembrane transporter activity"/>
    <property type="evidence" value="ECO:0007669"/>
    <property type="project" value="InterPro"/>
</dbReference>
<dbReference type="AlphaFoldDB" id="A0A9P1MBM5"/>
<dbReference type="Gene3D" id="1.20.1720.10">
    <property type="entry name" value="Multidrug resistance protein D"/>
    <property type="match status" value="1"/>
</dbReference>
<evidence type="ECO:0000256" key="4">
    <source>
        <dbReference type="ARBA" id="ARBA00023136"/>
    </source>
</evidence>
<dbReference type="SUPFAM" id="SSF103473">
    <property type="entry name" value="MFS general substrate transporter"/>
    <property type="match status" value="1"/>
</dbReference>
<evidence type="ECO:0000256" key="1">
    <source>
        <dbReference type="ARBA" id="ARBA00004141"/>
    </source>
</evidence>
<dbReference type="Gene3D" id="1.20.1250.20">
    <property type="entry name" value="MFS general substrate transporter like domains"/>
    <property type="match status" value="1"/>
</dbReference>
<keyword evidence="3 6" id="KW-1133">Transmembrane helix</keyword>
<feature type="region of interest" description="Disordered" evidence="5">
    <location>
        <begin position="1"/>
        <end position="23"/>
    </location>
</feature>
<dbReference type="InterPro" id="IPR036259">
    <property type="entry name" value="MFS_trans_sf"/>
</dbReference>